<dbReference type="InterPro" id="IPR027417">
    <property type="entry name" value="P-loop_NTPase"/>
</dbReference>
<dbReference type="InterPro" id="IPR047187">
    <property type="entry name" value="SF1_C_Upf1"/>
</dbReference>
<keyword evidence="3" id="KW-0479">Metal-binding</keyword>
<evidence type="ECO:0000313" key="11">
    <source>
        <dbReference type="Proteomes" id="UP001174691"/>
    </source>
</evidence>
<feature type="region of interest" description="Disordered" evidence="8">
    <location>
        <begin position="406"/>
        <end position="431"/>
    </location>
</feature>
<dbReference type="GO" id="GO:0004386">
    <property type="term" value="F:helicase activity"/>
    <property type="evidence" value="ECO:0007669"/>
    <property type="project" value="InterPro"/>
</dbReference>
<dbReference type="GO" id="GO:0016787">
    <property type="term" value="F:hydrolase activity"/>
    <property type="evidence" value="ECO:0007669"/>
    <property type="project" value="UniProtKB-KW"/>
</dbReference>
<dbReference type="FunFam" id="3.40.50.300:FF:001660">
    <property type="entry name" value="NF-X1 finger and helicase protein, putative"/>
    <property type="match status" value="1"/>
</dbReference>
<evidence type="ECO:0000256" key="7">
    <source>
        <dbReference type="ARBA" id="ARBA00022859"/>
    </source>
</evidence>
<dbReference type="SUPFAM" id="SSF52540">
    <property type="entry name" value="P-loop containing nucleoside triphosphate hydrolases"/>
    <property type="match status" value="1"/>
</dbReference>
<keyword evidence="10" id="KW-0378">Hydrolase</keyword>
<dbReference type="GO" id="GO:0008270">
    <property type="term" value="F:zinc ion binding"/>
    <property type="evidence" value="ECO:0007669"/>
    <property type="project" value="UniProtKB-KW"/>
</dbReference>
<dbReference type="PROSITE" id="PS51981">
    <property type="entry name" value="ZF_RZ"/>
    <property type="match status" value="1"/>
</dbReference>
<dbReference type="PANTHER" id="PTHR10887:SF445">
    <property type="entry name" value="NFX1-TYPE ZINC FINGER-CONTAINING PROTEIN 1"/>
    <property type="match status" value="1"/>
</dbReference>
<dbReference type="InterPro" id="IPR045055">
    <property type="entry name" value="DNA2/NAM7-like"/>
</dbReference>
<dbReference type="PANTHER" id="PTHR10887">
    <property type="entry name" value="DNA2/NAM7 HELICASE FAMILY"/>
    <property type="match status" value="1"/>
</dbReference>
<protein>
    <submittedName>
        <fullName evidence="10">P-loop containing nucleoside triphosphate hydrolase protein</fullName>
    </submittedName>
</protein>
<gene>
    <name evidence="10" type="ORF">NKR19_g9261</name>
</gene>
<dbReference type="GO" id="GO:0005737">
    <property type="term" value="C:cytoplasm"/>
    <property type="evidence" value="ECO:0007669"/>
    <property type="project" value="UniProtKB-SubCell"/>
</dbReference>
<evidence type="ECO:0000256" key="8">
    <source>
        <dbReference type="SAM" id="MobiDB-lite"/>
    </source>
</evidence>
<evidence type="ECO:0000256" key="6">
    <source>
        <dbReference type="ARBA" id="ARBA00022833"/>
    </source>
</evidence>
<evidence type="ECO:0000256" key="1">
    <source>
        <dbReference type="ARBA" id="ARBA00004496"/>
    </source>
</evidence>
<dbReference type="CDD" id="cd17936">
    <property type="entry name" value="EEXXEc_NFX1"/>
    <property type="match status" value="1"/>
</dbReference>
<comment type="caution">
    <text evidence="10">The sequence shown here is derived from an EMBL/GenBank/DDBJ whole genome shotgun (WGS) entry which is preliminary data.</text>
</comment>
<dbReference type="CDD" id="cd18808">
    <property type="entry name" value="SF1_C_Upf1"/>
    <property type="match status" value="1"/>
</dbReference>
<keyword evidence="7" id="KW-0391">Immunity</keyword>
<dbReference type="Gene3D" id="3.40.50.300">
    <property type="entry name" value="P-loop containing nucleotide triphosphate hydrolases"/>
    <property type="match status" value="2"/>
</dbReference>
<keyword evidence="5" id="KW-0547">Nucleotide-binding</keyword>
<evidence type="ECO:0000256" key="2">
    <source>
        <dbReference type="ARBA" id="ARBA00022490"/>
    </source>
</evidence>
<sequence>MEAPPSARLGAHTAHDLDRSSVLQQGLVLTEGKDPGASQEAARELAKEEGLAFVKNAIDRQVPQATDSFAQAMLLTTILVPALRWVTHPRVVDSAVLEQEVSVIFNFMLGIGGRRMVTLFDFITGCIETWPDLNLTELARSEMVELSLNVLSKILECNTANIVNVAFNPLADKFAAFLDGEDDDESYSSLQARRYLDYIKLRLGVGAEIPSAQERRSEPLMREQFVLRRDLPGELSPDGPRHDNDHTDITKIKIMPTAQEITSSRAEYLPTTDSREWHHPGIQGRLDREFRLLREDTVGQLRDTVRGLLDDVRNPAQRVSQQSRNSARTYVYDCPVPREASFKNPSGLEILVEFVQPLLTRNMSLRQRKDWWQHSKRLQEGALVCVFDATGSVLFFEVSESTLRTSEDEPKKRQYQKKRLGDDEQSDDEKKLSLADDAKYGFVSLRLVDSNRHTITQTLRWYRNIGSSMRRYLVEFPGVLLASFKHTLEALQEISRQPKLPFAGLIAPSVNADQPGSINLPQYARKTGFTYNLQSLAADLEPLAIPAQDLRRESALELVSTRTLLDSTQSSAFLDALSRELSLIQGPPGTGKSFTGEKIIKALIANKGKADLGPILCVCYTNHALDQLLEHLLDEGTKDIIRIGSRSKSERIQDLSLRTVAQTVERTKTEKRSLYEFDSEMKSQVSEVTRDLRSLETSSSWRSVKSFLSSNYPNHHQQLFGHMQADEEGWEQVVHKPDRLIATWLNGGDRTDGESRPLGMIRKELLSTMTHKERSLLYRDWLRDIRDPLIRDIVSTEREFAITKTQRDRVRRDVDLRCLQQAGIVGVTTTGLARNLDLLRKLRCKVMVCEEAGEVLEAHILTALLPSVEHAILVGDHLQLRPQIQNYDLQSTNPRGEKHSLDLSLFERLVKPPHEDDVRLPFSVLHTQRRMHPSIAELVRSTLYPHLTDGGKVSSYPEVVGLKKRLFWLHHENLEAGASDSDPTSTSHANSFEIEMTVALVSHLVRQGVYGPDDIAVLTPYLGQLLKLRRRMESMFEISINDRDMEDIEALAEDDNAPSLTQQLQAAKGPSPVAKTTLLKSLRVATVDNFQGEEAKVVVISLVRSNPQNKCGFLNTPNRINVLLSRAKHGMYIIGNANTYSPVPMWSSVINTLQAKGNFGTALELQCPRHPDTPMPVAKADDFLVHAPESGCNEPCNKRSHLKLPCGHTCTMPCAAPCDFVPCSKRCAVILSCGHQCPSTCSEPCPEAKYCQDCGAESVKSTIVDFIEMSEYRDIDLDKDPCIFPDCGHFLMVTSMDGQMNMSAHYYFNPEAGHPVSIKASCQPFSMDEIKVCATCRGPLRNVARYGRIVRRAMLDEATKKFITWSIDRHLRLANRLLSEKGRIETTLEDAKKMPRPSQPAGKAVIAPSHSRIGQLHALSKAAGRNRYDMLTRLWSDISSFAGEVRREEQPFQRVADLVKFANQQHITRGDFVFDDSVLQVKGTTMAAALLLSCEIVVFSDFLELRRGGSTSEEYAEIKLDFDAHLAECLNLLELARRSKLLRQEVEGHIYYAQFCGFARMLCQKSDTAATAQGPAQTLLNTTWASPPQTSNHDVLKEKGLAHAAEASAVIAAHPSSLADLAAQVEAAENTLRDGVFYQAVSTEEMRAVYAAMAGSFRGTGHWYTCENRHPFTVGECGMPMEQVRCPECDAPIGGRDHRPAEGVRRAAEMDELAGGVGEMNL</sequence>
<dbReference type="Pfam" id="PF20173">
    <property type="entry name" value="ZnF_RZ-type"/>
    <property type="match status" value="1"/>
</dbReference>
<dbReference type="Proteomes" id="UP001174691">
    <property type="component" value="Unassembled WGS sequence"/>
</dbReference>
<evidence type="ECO:0000256" key="4">
    <source>
        <dbReference type="ARBA" id="ARBA00022771"/>
    </source>
</evidence>
<evidence type="ECO:0000256" key="3">
    <source>
        <dbReference type="ARBA" id="ARBA00022723"/>
    </source>
</evidence>
<dbReference type="GO" id="GO:0002376">
    <property type="term" value="P:immune system process"/>
    <property type="evidence" value="ECO:0007669"/>
    <property type="project" value="UniProtKB-KW"/>
</dbReference>
<evidence type="ECO:0000313" key="10">
    <source>
        <dbReference type="EMBL" id="KAJ9132560.1"/>
    </source>
</evidence>
<accession>A0AA38R1R1</accession>
<name>A0AA38R1R1_9PEZI</name>
<dbReference type="InterPro" id="IPR046439">
    <property type="entry name" value="ZF_RZ_dom"/>
</dbReference>
<keyword evidence="6" id="KW-0862">Zinc</keyword>
<comment type="subcellular location">
    <subcellularLocation>
        <location evidence="1">Cytoplasm</location>
    </subcellularLocation>
</comment>
<dbReference type="GO" id="GO:0031048">
    <property type="term" value="P:regulatory ncRNA-mediated heterochromatin formation"/>
    <property type="evidence" value="ECO:0007669"/>
    <property type="project" value="TreeGrafter"/>
</dbReference>
<keyword evidence="5" id="KW-0067">ATP-binding</keyword>
<dbReference type="Pfam" id="PF13087">
    <property type="entry name" value="AAA_12"/>
    <property type="match status" value="1"/>
</dbReference>
<keyword evidence="2" id="KW-0963">Cytoplasm</keyword>
<dbReference type="InterPro" id="IPR041679">
    <property type="entry name" value="DNA2/NAM7-like_C"/>
</dbReference>
<keyword evidence="11" id="KW-1185">Reference proteome</keyword>
<proteinExistence type="predicted"/>
<keyword evidence="4" id="KW-0863">Zinc-finger</keyword>
<dbReference type="EMBL" id="JANBVN010000214">
    <property type="protein sequence ID" value="KAJ9132560.1"/>
    <property type="molecule type" value="Genomic_DNA"/>
</dbReference>
<evidence type="ECO:0000256" key="5">
    <source>
        <dbReference type="ARBA" id="ARBA00022806"/>
    </source>
</evidence>
<keyword evidence="5" id="KW-0347">Helicase</keyword>
<organism evidence="10 11">
    <name type="scientific">Coniochaeta hoffmannii</name>
    <dbReference type="NCBI Taxonomy" id="91930"/>
    <lineage>
        <taxon>Eukaryota</taxon>
        <taxon>Fungi</taxon>
        <taxon>Dikarya</taxon>
        <taxon>Ascomycota</taxon>
        <taxon>Pezizomycotina</taxon>
        <taxon>Sordariomycetes</taxon>
        <taxon>Sordariomycetidae</taxon>
        <taxon>Coniochaetales</taxon>
        <taxon>Coniochaetaceae</taxon>
        <taxon>Coniochaeta</taxon>
    </lineage>
</organism>
<dbReference type="InterPro" id="IPR041677">
    <property type="entry name" value="DNA2/NAM7_AAA_11"/>
</dbReference>
<evidence type="ECO:0000259" key="9">
    <source>
        <dbReference type="PROSITE" id="PS51981"/>
    </source>
</evidence>
<reference evidence="10" key="1">
    <citation type="submission" date="2022-07" db="EMBL/GenBank/DDBJ databases">
        <title>Fungi with potential for degradation of polypropylene.</title>
        <authorList>
            <person name="Gostincar C."/>
        </authorList>
    </citation>
    <scope>NUCLEOTIDE SEQUENCE</scope>
    <source>
        <strain evidence="10">EXF-13287</strain>
    </source>
</reference>
<dbReference type="GO" id="GO:0031380">
    <property type="term" value="C:nuclear RNA-directed RNA polymerase complex"/>
    <property type="evidence" value="ECO:0007669"/>
    <property type="project" value="TreeGrafter"/>
</dbReference>
<dbReference type="Pfam" id="PF13086">
    <property type="entry name" value="AAA_11"/>
    <property type="match status" value="1"/>
</dbReference>
<feature type="domain" description="RZ-type" evidence="9">
    <location>
        <begin position="1641"/>
        <end position="1716"/>
    </location>
</feature>